<evidence type="ECO:0000313" key="1">
    <source>
        <dbReference type="EMBL" id="OJA12439.1"/>
    </source>
</evidence>
<dbReference type="EMBL" id="LVVM01004665">
    <property type="protein sequence ID" value="OJA12439.1"/>
    <property type="molecule type" value="Genomic_DNA"/>
</dbReference>
<dbReference type="AlphaFoldDB" id="A0A1J8PVE1"/>
<gene>
    <name evidence="1" type="ORF">AZE42_08200</name>
</gene>
<organism evidence="1 2">
    <name type="scientific">Rhizopogon vesiculosus</name>
    <dbReference type="NCBI Taxonomy" id="180088"/>
    <lineage>
        <taxon>Eukaryota</taxon>
        <taxon>Fungi</taxon>
        <taxon>Dikarya</taxon>
        <taxon>Basidiomycota</taxon>
        <taxon>Agaricomycotina</taxon>
        <taxon>Agaricomycetes</taxon>
        <taxon>Agaricomycetidae</taxon>
        <taxon>Boletales</taxon>
        <taxon>Suillineae</taxon>
        <taxon>Rhizopogonaceae</taxon>
        <taxon>Rhizopogon</taxon>
    </lineage>
</organism>
<name>A0A1J8PVE1_9AGAM</name>
<reference evidence="1 2" key="1">
    <citation type="submission" date="2016-03" db="EMBL/GenBank/DDBJ databases">
        <title>Comparative genomics of the ectomycorrhizal sister species Rhizopogon vinicolor and Rhizopogon vesiculosus (Basidiomycota: Boletales) reveals a divergence of the mating type B locus.</title>
        <authorList>
            <person name="Mujic A.B."/>
            <person name="Kuo A."/>
            <person name="Tritt A."/>
            <person name="Lipzen A."/>
            <person name="Chen C."/>
            <person name="Johnson J."/>
            <person name="Sharma A."/>
            <person name="Barry K."/>
            <person name="Grigoriev I.V."/>
            <person name="Spatafora J.W."/>
        </authorList>
    </citation>
    <scope>NUCLEOTIDE SEQUENCE [LARGE SCALE GENOMIC DNA]</scope>
    <source>
        <strain evidence="1 2">AM-OR11-056</strain>
    </source>
</reference>
<protein>
    <submittedName>
        <fullName evidence="1">Uncharacterized protein</fullName>
    </submittedName>
</protein>
<dbReference type="Proteomes" id="UP000183567">
    <property type="component" value="Unassembled WGS sequence"/>
</dbReference>
<evidence type="ECO:0000313" key="2">
    <source>
        <dbReference type="Proteomes" id="UP000183567"/>
    </source>
</evidence>
<accession>A0A1J8PVE1</accession>
<keyword evidence="2" id="KW-1185">Reference proteome</keyword>
<proteinExistence type="predicted"/>
<comment type="caution">
    <text evidence="1">The sequence shown here is derived from an EMBL/GenBank/DDBJ whole genome shotgun (WGS) entry which is preliminary data.</text>
</comment>
<sequence length="183" mass="20135">MRTIQRPCVPIFSIFRKKKDMWKRNLASPFQECPILAAAGLDKSSPGGVAPLVTIAVSALVEAFPPVITRVSIPNDTRASAEDVEVSNLTQDNILSELDDGFFRIVSASRVDIASDDRIPGLSYISSLKRREVRPLSMAAERLPCTDRVAKYSIPYFSSNRQSDEGLVRTSISSKSKSFPDTV</sequence>
<dbReference type="OrthoDB" id="2674721at2759"/>